<dbReference type="Gene3D" id="3.40.47.10">
    <property type="match status" value="1"/>
</dbReference>
<evidence type="ECO:0000259" key="5">
    <source>
        <dbReference type="PROSITE" id="PS52004"/>
    </source>
</evidence>
<dbReference type="Pfam" id="PF00109">
    <property type="entry name" value="ketoacyl-synt"/>
    <property type="match status" value="1"/>
</dbReference>
<dbReference type="InterPro" id="IPR014030">
    <property type="entry name" value="Ketoacyl_synth_N"/>
</dbReference>
<dbReference type="CDD" id="cd00833">
    <property type="entry name" value="PKS"/>
    <property type="match status" value="1"/>
</dbReference>
<dbReference type="SMART" id="SM00827">
    <property type="entry name" value="PKS_AT"/>
    <property type="match status" value="1"/>
</dbReference>
<dbReference type="PROSITE" id="PS00012">
    <property type="entry name" value="PHOSPHOPANTETHEINE"/>
    <property type="match status" value="1"/>
</dbReference>
<comment type="caution">
    <text evidence="6">The sequence shown here is derived from an EMBL/GenBank/DDBJ whole genome shotgun (WGS) entry which is preliminary data.</text>
</comment>
<dbReference type="InterPro" id="IPR016036">
    <property type="entry name" value="Malonyl_transacylase_ACP-bd"/>
</dbReference>
<dbReference type="InterPro" id="IPR014031">
    <property type="entry name" value="Ketoacyl_synth_C"/>
</dbReference>
<dbReference type="InterPro" id="IPR020806">
    <property type="entry name" value="PKS_PP-bd"/>
</dbReference>
<dbReference type="InterPro" id="IPR001227">
    <property type="entry name" value="Ac_transferase_dom_sf"/>
</dbReference>
<evidence type="ECO:0000313" key="6">
    <source>
        <dbReference type="EMBL" id="NEC62313.1"/>
    </source>
</evidence>
<evidence type="ECO:0000313" key="7">
    <source>
        <dbReference type="Proteomes" id="UP000470404"/>
    </source>
</evidence>
<dbReference type="PROSITE" id="PS52004">
    <property type="entry name" value="KS3_2"/>
    <property type="match status" value="1"/>
</dbReference>
<accession>A0ABX0C7J8</accession>
<gene>
    <name evidence="6" type="ORF">G3I59_43605</name>
</gene>
<dbReference type="Pfam" id="PF00550">
    <property type="entry name" value="PP-binding"/>
    <property type="match status" value="1"/>
</dbReference>
<dbReference type="InterPro" id="IPR016039">
    <property type="entry name" value="Thiolase-like"/>
</dbReference>
<proteinExistence type="predicted"/>
<dbReference type="SMART" id="SM00825">
    <property type="entry name" value="PKS_KS"/>
    <property type="match status" value="1"/>
</dbReference>
<dbReference type="PANTHER" id="PTHR43775">
    <property type="entry name" value="FATTY ACID SYNTHASE"/>
    <property type="match status" value="1"/>
</dbReference>
<dbReference type="InterPro" id="IPR009081">
    <property type="entry name" value="PP-bd_ACP"/>
</dbReference>
<feature type="domain" description="Ketosynthase family 3 (KS3)" evidence="5">
    <location>
        <begin position="4"/>
        <end position="428"/>
    </location>
</feature>
<dbReference type="Gene3D" id="1.10.1200.10">
    <property type="entry name" value="ACP-like"/>
    <property type="match status" value="1"/>
</dbReference>
<protein>
    <submittedName>
        <fullName evidence="6">Acyltransferase domain-containing protein</fullName>
    </submittedName>
</protein>
<dbReference type="Gene3D" id="3.40.366.10">
    <property type="entry name" value="Malonyl-Coenzyme A Acyl Carrier Protein, domain 2"/>
    <property type="match status" value="1"/>
</dbReference>
<dbReference type="InterPro" id="IPR014043">
    <property type="entry name" value="Acyl_transferase_dom"/>
</dbReference>
<dbReference type="Pfam" id="PF16197">
    <property type="entry name" value="KAsynt_C_assoc"/>
    <property type="match status" value="1"/>
</dbReference>
<dbReference type="Pfam" id="PF02801">
    <property type="entry name" value="Ketoacyl-synt_C"/>
    <property type="match status" value="1"/>
</dbReference>
<keyword evidence="2" id="KW-0597">Phosphoprotein</keyword>
<evidence type="ECO:0000256" key="3">
    <source>
        <dbReference type="ARBA" id="ARBA00022679"/>
    </source>
</evidence>
<feature type="domain" description="Carrier" evidence="4">
    <location>
        <begin position="888"/>
        <end position="963"/>
    </location>
</feature>
<dbReference type="SUPFAM" id="SSF47336">
    <property type="entry name" value="ACP-like"/>
    <property type="match status" value="1"/>
</dbReference>
<dbReference type="Gene3D" id="3.30.70.3290">
    <property type="match status" value="1"/>
</dbReference>
<dbReference type="RefSeq" id="WP_067593730.1">
    <property type="nucleotide sequence ID" value="NZ_JAAGNC010000209.1"/>
</dbReference>
<keyword evidence="6" id="KW-0012">Acyltransferase</keyword>
<dbReference type="PROSITE" id="PS50075">
    <property type="entry name" value="CARRIER"/>
    <property type="match status" value="1"/>
</dbReference>
<dbReference type="PANTHER" id="PTHR43775:SF37">
    <property type="entry name" value="SI:DKEY-61P9.11"/>
    <property type="match status" value="1"/>
</dbReference>
<dbReference type="GO" id="GO:0016746">
    <property type="term" value="F:acyltransferase activity"/>
    <property type="evidence" value="ECO:0007669"/>
    <property type="project" value="UniProtKB-KW"/>
</dbReference>
<dbReference type="EMBL" id="JAAGNC010000209">
    <property type="protein sequence ID" value="NEC62313.1"/>
    <property type="molecule type" value="Genomic_DNA"/>
</dbReference>
<organism evidence="6 7">
    <name type="scientific">Amycolatopsis rubida</name>
    <dbReference type="NCBI Taxonomy" id="112413"/>
    <lineage>
        <taxon>Bacteria</taxon>
        <taxon>Bacillati</taxon>
        <taxon>Actinomycetota</taxon>
        <taxon>Actinomycetes</taxon>
        <taxon>Pseudonocardiales</taxon>
        <taxon>Pseudonocardiaceae</taxon>
        <taxon>Amycolatopsis</taxon>
    </lineage>
</organism>
<dbReference type="InterPro" id="IPR020841">
    <property type="entry name" value="PKS_Beta-ketoAc_synthase_dom"/>
</dbReference>
<reference evidence="6 7" key="1">
    <citation type="submission" date="2020-01" db="EMBL/GenBank/DDBJ databases">
        <title>Insect and environment-associated Actinomycetes.</title>
        <authorList>
            <person name="Currrie C."/>
            <person name="Chevrette M."/>
            <person name="Carlson C."/>
            <person name="Stubbendieck R."/>
            <person name="Wendt-Pienkowski E."/>
        </authorList>
    </citation>
    <scope>NUCLEOTIDE SEQUENCE [LARGE SCALE GENOMIC DNA]</scope>
    <source>
        <strain evidence="6 7">SID8386</strain>
    </source>
</reference>
<dbReference type="SUPFAM" id="SSF55048">
    <property type="entry name" value="Probable ACP-binding domain of malonyl-CoA ACP transacylase"/>
    <property type="match status" value="1"/>
</dbReference>
<dbReference type="InterPro" id="IPR036736">
    <property type="entry name" value="ACP-like_sf"/>
</dbReference>
<evidence type="ECO:0000256" key="2">
    <source>
        <dbReference type="ARBA" id="ARBA00022553"/>
    </source>
</evidence>
<dbReference type="Proteomes" id="UP000470404">
    <property type="component" value="Unassembled WGS sequence"/>
</dbReference>
<dbReference type="InterPro" id="IPR006162">
    <property type="entry name" value="Ppantetheine_attach_site"/>
</dbReference>
<dbReference type="SMART" id="SM00823">
    <property type="entry name" value="PKS_PP"/>
    <property type="match status" value="1"/>
</dbReference>
<evidence type="ECO:0000259" key="4">
    <source>
        <dbReference type="PROSITE" id="PS50075"/>
    </source>
</evidence>
<dbReference type="SUPFAM" id="SSF52151">
    <property type="entry name" value="FabD/lysophospholipase-like"/>
    <property type="match status" value="1"/>
</dbReference>
<dbReference type="InterPro" id="IPR032821">
    <property type="entry name" value="PKS_assoc"/>
</dbReference>
<keyword evidence="3" id="KW-0808">Transferase</keyword>
<name>A0ABX0C7J8_9PSEU</name>
<sequence length="969" mass="101180">MSAGQRIAVVGMAGRFPGAPSTAAFWRNLRDGVESVAPLSEAELLAEGVPAEEIAHPDYVPVAATLAEHDLFDARFFGFGAREAALLDPQHRVFLECAWHAMEDAGIRPGDASSGGVFASAGMPAYLMSNLLGGRPVVLGSEVFELQIHNDKDYLATRVAHRLGLTGPAVSVQTACSGSLVAVHQAVRALRAGECEIALAGGVCVRVPHRVGYRWERGMVFSRDGHCRPFDAAASGTVFGNGVGVVVLKRLGDALAAGDRVLAVLAGSAVNNDGAGKVGFTAPSAAGQEAVVRAALRDADFDPETITAVEAHGTATPIGDPIEITALSRAFGTSRTGFCTVGSVKGNVGHLESAAGIAGLIKAVLQLRHGVLAPTAQFAEPNPAIGFASTPFVVRTEAGEWETGGLPRRIGVSAFGIGGTNAHVLLEEAAPPEPTPPVRRPQVLVLSAKTKEALETMAGELAAVLREPDAPAIADVAATLRRGREAWRYRRAVVVSESSAALAAPAAAVSANKPRVVWMFPGQGAQYPGMGAEFYRELSGFAEAVDECVRELTPRLGVDLRELMFSPDTDPARLRATELAQPALFVTSYALARQLLRWDCRADAMVGHSLGELVAACLAGVLSLPDALRFVAERGRLMAEQPPGVMLAVSAAEERIAGLLSGDVTVAAVNAPELCVLSGPAEAIAKCAEVLAGHEIPHKPLHTSHAFHSAMMDEVVPRLADFLGTAQLSEPEVPVFSAVTGALLTDEQAVDPGYWAAQAREPVRFAAALASAGGGLVLEAGPGATLGTFARATLGEPVAVARTMPRPNENRPELEVLLGAVGALWQRGCPVDLEAVHDGAGQTVSLPGYAFARQRYWIGRQPGAPEPAAVPADEAVSRPAELSGSFAEPDTELLRRIVAVWEDVLQYRPIGVHDDFFELGGHSLLAAKLSAGLAAALGREISLPDVLGRPTPAAFAEALEKTVPAEPKE</sequence>
<keyword evidence="1" id="KW-0596">Phosphopantetheine</keyword>
<evidence type="ECO:0000256" key="1">
    <source>
        <dbReference type="ARBA" id="ARBA00022450"/>
    </source>
</evidence>
<dbReference type="SUPFAM" id="SSF53901">
    <property type="entry name" value="Thiolase-like"/>
    <property type="match status" value="1"/>
</dbReference>
<dbReference type="InterPro" id="IPR050091">
    <property type="entry name" value="PKS_NRPS_Biosynth_Enz"/>
</dbReference>
<dbReference type="Pfam" id="PF00698">
    <property type="entry name" value="Acyl_transf_1"/>
    <property type="match status" value="1"/>
</dbReference>
<keyword evidence="7" id="KW-1185">Reference proteome</keyword>
<dbReference type="InterPro" id="IPR016035">
    <property type="entry name" value="Acyl_Trfase/lysoPLipase"/>
</dbReference>